<dbReference type="GO" id="GO:0006950">
    <property type="term" value="P:response to stress"/>
    <property type="evidence" value="ECO:0007669"/>
    <property type="project" value="TreeGrafter"/>
</dbReference>
<name>A0A0M9BKZ2_9BACL</name>
<sequence length="153" mass="17869">MESSRYKNAQESPGYLLWQVTTMWQKEIRRVLEPLELTQPQFILLHACVWLNERDTEGNGVTQVQLAQFANVDVNVTSQVLRALEKRELITRKRHLTDTRANIITTTPEGTRLALEGIHLVEAADKVFFDILSDRKDEYMEIMQEFIRHKTDV</sequence>
<keyword evidence="6" id="KW-1185">Reference proteome</keyword>
<dbReference type="Pfam" id="PF01047">
    <property type="entry name" value="MarR"/>
    <property type="match status" value="1"/>
</dbReference>
<dbReference type="AlphaFoldDB" id="A0A0M9BKZ2"/>
<evidence type="ECO:0000313" key="5">
    <source>
        <dbReference type="EMBL" id="KOY14398.1"/>
    </source>
</evidence>
<evidence type="ECO:0000256" key="2">
    <source>
        <dbReference type="ARBA" id="ARBA00023125"/>
    </source>
</evidence>
<gene>
    <name evidence="5" type="ORF">AMS66_20635</name>
</gene>
<dbReference type="RefSeq" id="WP_053782583.1">
    <property type="nucleotide sequence ID" value="NZ_LITU01000070.1"/>
</dbReference>
<dbReference type="PROSITE" id="PS50995">
    <property type="entry name" value="HTH_MARR_2"/>
    <property type="match status" value="1"/>
</dbReference>
<protein>
    <recommendedName>
        <fullName evidence="4">HTH marR-type domain-containing protein</fullName>
    </recommendedName>
</protein>
<dbReference type="InterPro" id="IPR000835">
    <property type="entry name" value="HTH_MarR-typ"/>
</dbReference>
<dbReference type="Gene3D" id="1.10.10.10">
    <property type="entry name" value="Winged helix-like DNA-binding domain superfamily/Winged helix DNA-binding domain"/>
    <property type="match status" value="1"/>
</dbReference>
<reference evidence="5 6" key="1">
    <citation type="submission" date="2015-08" db="EMBL/GenBank/DDBJ databases">
        <title>Draft genome sequence of cellulolytic and xylanolytic Paenibacillus sp. A59, isolated from a decaying forest soil from Patagonia, Argentina.</title>
        <authorList>
            <person name="Ghio S."/>
            <person name="Caceres A.M."/>
            <person name="Talia P."/>
            <person name="Grasso D."/>
            <person name="Campos E."/>
        </authorList>
    </citation>
    <scope>NUCLEOTIDE SEQUENCE [LARGE SCALE GENOMIC DNA]</scope>
    <source>
        <strain evidence="5 6">A59</strain>
    </source>
</reference>
<dbReference type="PANTHER" id="PTHR33164">
    <property type="entry name" value="TRANSCRIPTIONAL REGULATOR, MARR FAMILY"/>
    <property type="match status" value="1"/>
</dbReference>
<dbReference type="PATRIC" id="fig|1705561.3.peg.4301"/>
<dbReference type="InterPro" id="IPR036388">
    <property type="entry name" value="WH-like_DNA-bd_sf"/>
</dbReference>
<dbReference type="GO" id="GO:0003700">
    <property type="term" value="F:DNA-binding transcription factor activity"/>
    <property type="evidence" value="ECO:0007669"/>
    <property type="project" value="InterPro"/>
</dbReference>
<feature type="domain" description="HTH marR-type" evidence="4">
    <location>
        <begin position="10"/>
        <end position="152"/>
    </location>
</feature>
<evidence type="ECO:0000256" key="1">
    <source>
        <dbReference type="ARBA" id="ARBA00023015"/>
    </source>
</evidence>
<dbReference type="PANTHER" id="PTHR33164:SF64">
    <property type="entry name" value="TRANSCRIPTIONAL REGULATOR SLYA"/>
    <property type="match status" value="1"/>
</dbReference>
<dbReference type="EMBL" id="LITU01000070">
    <property type="protein sequence ID" value="KOY14398.1"/>
    <property type="molecule type" value="Genomic_DNA"/>
</dbReference>
<organism evidence="5 6">
    <name type="scientific">Paenibacillus xylanivorans</name>
    <dbReference type="NCBI Taxonomy" id="1705561"/>
    <lineage>
        <taxon>Bacteria</taxon>
        <taxon>Bacillati</taxon>
        <taxon>Bacillota</taxon>
        <taxon>Bacilli</taxon>
        <taxon>Bacillales</taxon>
        <taxon>Paenibacillaceae</taxon>
        <taxon>Paenibacillus</taxon>
    </lineage>
</organism>
<evidence type="ECO:0000259" key="4">
    <source>
        <dbReference type="PROSITE" id="PS50995"/>
    </source>
</evidence>
<dbReference type="OrthoDB" id="9806864at2"/>
<keyword evidence="3" id="KW-0804">Transcription</keyword>
<dbReference type="SMART" id="SM00347">
    <property type="entry name" value="HTH_MARR"/>
    <property type="match status" value="1"/>
</dbReference>
<evidence type="ECO:0000313" key="6">
    <source>
        <dbReference type="Proteomes" id="UP000037688"/>
    </source>
</evidence>
<evidence type="ECO:0000256" key="3">
    <source>
        <dbReference type="ARBA" id="ARBA00023163"/>
    </source>
</evidence>
<keyword evidence="2" id="KW-0238">DNA-binding</keyword>
<proteinExistence type="predicted"/>
<accession>A0A0M9BKZ2</accession>
<dbReference type="GO" id="GO:0003677">
    <property type="term" value="F:DNA binding"/>
    <property type="evidence" value="ECO:0007669"/>
    <property type="project" value="UniProtKB-KW"/>
</dbReference>
<dbReference type="InterPro" id="IPR039422">
    <property type="entry name" value="MarR/SlyA-like"/>
</dbReference>
<dbReference type="SUPFAM" id="SSF46785">
    <property type="entry name" value="Winged helix' DNA-binding domain"/>
    <property type="match status" value="1"/>
</dbReference>
<comment type="caution">
    <text evidence="5">The sequence shown here is derived from an EMBL/GenBank/DDBJ whole genome shotgun (WGS) entry which is preliminary data.</text>
</comment>
<dbReference type="Proteomes" id="UP000037688">
    <property type="component" value="Unassembled WGS sequence"/>
</dbReference>
<keyword evidence="1" id="KW-0805">Transcription regulation</keyword>
<dbReference type="InterPro" id="IPR036390">
    <property type="entry name" value="WH_DNA-bd_sf"/>
</dbReference>